<protein>
    <submittedName>
        <fullName evidence="1">Uncharacterized protein</fullName>
    </submittedName>
</protein>
<dbReference type="OrthoDB" id="9792797at2"/>
<organism evidence="1 2">
    <name type="scientific">Candidatus Nitrospira nitrificans</name>
    <dbReference type="NCBI Taxonomy" id="1742973"/>
    <lineage>
        <taxon>Bacteria</taxon>
        <taxon>Pseudomonadati</taxon>
        <taxon>Nitrospirota</taxon>
        <taxon>Nitrospiria</taxon>
        <taxon>Nitrospirales</taxon>
        <taxon>Nitrospiraceae</taxon>
        <taxon>Nitrospira</taxon>
    </lineage>
</organism>
<sequence length="166" mass="18054">MRLLLGFFALCGCLTASFPADSLSKVKPPRIPRPEPELKIVGLNIAPTPYIPGNGSLQFSVTVQLPREVDGSAILEVTSLISSPSKTSLRFLTYRQPIHVPSAVDGETGRSKVSVELAWDGQDHRKQPAGVGTYSYEVRTKLLANGDKGLRTAMVAWPKRGLLEVR</sequence>
<dbReference type="Proteomes" id="UP000198736">
    <property type="component" value="Unassembled WGS sequence"/>
</dbReference>
<proteinExistence type="predicted"/>
<dbReference type="STRING" id="1742973.COMA2_20231"/>
<evidence type="ECO:0000313" key="2">
    <source>
        <dbReference type="Proteomes" id="UP000198736"/>
    </source>
</evidence>
<name>A0A0S4LCJ8_9BACT</name>
<accession>A0A0S4LCJ8</accession>
<dbReference type="AlphaFoldDB" id="A0A0S4LCJ8"/>
<dbReference type="EMBL" id="CZPZ01000012">
    <property type="protein sequence ID" value="CUS35363.1"/>
    <property type="molecule type" value="Genomic_DNA"/>
</dbReference>
<dbReference type="RefSeq" id="WP_139077218.1">
    <property type="nucleotide sequence ID" value="NZ_CZPZ01000012.1"/>
</dbReference>
<reference evidence="2" key="1">
    <citation type="submission" date="2015-10" db="EMBL/GenBank/DDBJ databases">
        <authorList>
            <person name="Luecker S."/>
            <person name="Luecker S."/>
        </authorList>
    </citation>
    <scope>NUCLEOTIDE SEQUENCE [LARGE SCALE GENOMIC DNA]</scope>
</reference>
<evidence type="ECO:0000313" key="1">
    <source>
        <dbReference type="EMBL" id="CUS35363.1"/>
    </source>
</evidence>
<gene>
    <name evidence="1" type="ORF">COMA2_20231</name>
</gene>
<keyword evidence="2" id="KW-1185">Reference proteome</keyword>